<evidence type="ECO:0000259" key="1">
    <source>
        <dbReference type="Pfam" id="PF21211"/>
    </source>
</evidence>
<dbReference type="Gene3D" id="3.40.50.1000">
    <property type="entry name" value="HAD superfamily/HAD-like"/>
    <property type="match status" value="1"/>
</dbReference>
<evidence type="ECO:0000313" key="3">
    <source>
        <dbReference type="Proteomes" id="UP001427805"/>
    </source>
</evidence>
<dbReference type="InterPro" id="IPR049369">
    <property type="entry name" value="BF1531-like_N"/>
</dbReference>
<evidence type="ECO:0000313" key="2">
    <source>
        <dbReference type="EMBL" id="MEN3748102.1"/>
    </source>
</evidence>
<dbReference type="RefSeq" id="WP_346247241.1">
    <property type="nucleotide sequence ID" value="NZ_JBDIZK010000007.1"/>
</dbReference>
<dbReference type="NCBIfam" id="TIGR01681">
    <property type="entry name" value="HAD-SF-IIIC"/>
    <property type="match status" value="1"/>
</dbReference>
<dbReference type="NCBIfam" id="TIGR01686">
    <property type="entry name" value="FkbH"/>
    <property type="match status" value="1"/>
</dbReference>
<dbReference type="Gene3D" id="3.40.50.1110">
    <property type="entry name" value="SGNH hydrolase"/>
    <property type="match status" value="1"/>
</dbReference>
<dbReference type="InterPro" id="IPR036514">
    <property type="entry name" value="SGNH_hydro_sf"/>
</dbReference>
<sequence>MRNPFDLPWLLPAPDDFRARLKALRGAETADLAALRALAARGLDTTQSEQLSRVVTARADEFADTARMTLGIVSSHTVSVIARTLPAAALRHGLVLTVHETDYGQAAQELLDPHSRLASLRPDAVLLAFDPQALGLDRPRLDPDAAETAVTAAIAHVRALCAGARSHLGAVPIVQTLVSPSESLFGSFDAQRTGSVRWLIARFNMRLAAESGNGGLVFDAAFVAAAIGLDNWLDPRLWHDAKIPFALDATPRYTDGLAALLAASRGLGRKCLVLDLDNTLWGGVIGDDGLDGIVLGQGSGTGEAHLAIQAFALDLRSRGIVLAVCSKNEDSVARLPFAGHAEMLLKEEHIAVFLANWTDKASNLRQIAATLNIGTDALVFLDDNPAEREQVRQALPEVAVPEIGSDPANYVRLLGQAGYFEAISFGEEDRTRADMYSANAKRLATMDAASDLSSYLASLDMVCTIAPFDETGRVRIAQLINKSNQFNLTTRRYGEVEVAAIAANPSKFTMQVRLADRFGDNGMISVVIFDRDAESWHCDSWLMSCRVLGRRVEEAVLAHVARAALADGATRLTGTYIPTPKNGIVRDHFSKLGFASDGQGADGSTRWSLDLTRYTAPDLPMTVA</sequence>
<organism evidence="2 3">
    <name type="scientific">Sphingomonas rustica</name>
    <dbReference type="NCBI Taxonomy" id="3103142"/>
    <lineage>
        <taxon>Bacteria</taxon>
        <taxon>Pseudomonadati</taxon>
        <taxon>Pseudomonadota</taxon>
        <taxon>Alphaproteobacteria</taxon>
        <taxon>Sphingomonadales</taxon>
        <taxon>Sphingomonadaceae</taxon>
        <taxon>Sphingomonas</taxon>
    </lineage>
</organism>
<dbReference type="Proteomes" id="UP001427805">
    <property type="component" value="Unassembled WGS sequence"/>
</dbReference>
<dbReference type="Pfam" id="PF21211">
    <property type="entry name" value="FkbH_N"/>
    <property type="match status" value="1"/>
</dbReference>
<name>A0ABV0BA63_9SPHN</name>
<gene>
    <name evidence="2" type="ORF">TPR58_13075</name>
</gene>
<dbReference type="InterPro" id="IPR023214">
    <property type="entry name" value="HAD_sf"/>
</dbReference>
<proteinExistence type="predicted"/>
<keyword evidence="3" id="KW-1185">Reference proteome</keyword>
<dbReference type="SUPFAM" id="SSF56784">
    <property type="entry name" value="HAD-like"/>
    <property type="match status" value="1"/>
</dbReference>
<dbReference type="InterPro" id="IPR010033">
    <property type="entry name" value="HAD_SF_ppase_IIIC"/>
</dbReference>
<feature type="domain" description="BF1531-like N-terminal" evidence="1">
    <location>
        <begin position="74"/>
        <end position="254"/>
    </location>
</feature>
<dbReference type="InterPro" id="IPR010037">
    <property type="entry name" value="FkbH_domain"/>
</dbReference>
<comment type="caution">
    <text evidence="2">The sequence shown here is derived from an EMBL/GenBank/DDBJ whole genome shotgun (WGS) entry which is preliminary data.</text>
</comment>
<protein>
    <submittedName>
        <fullName evidence="2">HAD-IIIC family phosphatase</fullName>
    </submittedName>
</protein>
<dbReference type="InterPro" id="IPR036412">
    <property type="entry name" value="HAD-like_sf"/>
</dbReference>
<reference evidence="2 3" key="1">
    <citation type="submission" date="2024-05" db="EMBL/GenBank/DDBJ databases">
        <title>Sphingomonas sp. HF-S3 16S ribosomal RNA gene Genome sequencing and assembly.</title>
        <authorList>
            <person name="Lee H."/>
        </authorList>
    </citation>
    <scope>NUCLEOTIDE SEQUENCE [LARGE SCALE GENOMIC DNA]</scope>
    <source>
        <strain evidence="2 3">HF-S3</strain>
    </source>
</reference>
<dbReference type="EMBL" id="JBDIZK010000007">
    <property type="protein sequence ID" value="MEN3748102.1"/>
    <property type="molecule type" value="Genomic_DNA"/>
</dbReference>
<accession>A0ABV0BA63</accession>